<evidence type="ECO:0000313" key="7">
    <source>
        <dbReference type="Proteomes" id="UP000559256"/>
    </source>
</evidence>
<dbReference type="SUPFAM" id="SSF57850">
    <property type="entry name" value="RING/U-box"/>
    <property type="match status" value="1"/>
</dbReference>
<dbReference type="OrthoDB" id="2623028at2759"/>
<keyword evidence="3" id="KW-0862">Zinc</keyword>
<keyword evidence="2 4" id="KW-0863">Zinc-finger</keyword>
<keyword evidence="7" id="KW-1185">Reference proteome</keyword>
<dbReference type="PROSITE" id="PS50089">
    <property type="entry name" value="ZF_RING_2"/>
    <property type="match status" value="1"/>
</dbReference>
<dbReference type="Pfam" id="PF13445">
    <property type="entry name" value="zf-RING_UBOX"/>
    <property type="match status" value="1"/>
</dbReference>
<feature type="domain" description="RING-type" evidence="5">
    <location>
        <begin position="85"/>
        <end position="153"/>
    </location>
</feature>
<evidence type="ECO:0000259" key="5">
    <source>
        <dbReference type="PROSITE" id="PS50089"/>
    </source>
</evidence>
<accession>A0A8H5CGP2</accession>
<proteinExistence type="predicted"/>
<evidence type="ECO:0000256" key="1">
    <source>
        <dbReference type="ARBA" id="ARBA00022723"/>
    </source>
</evidence>
<name>A0A8H5CGP2_9AGAR</name>
<dbReference type="InterPro" id="IPR027370">
    <property type="entry name" value="Znf-RING_euk"/>
</dbReference>
<dbReference type="AlphaFoldDB" id="A0A8H5CGP2"/>
<organism evidence="6 7">
    <name type="scientific">Tetrapyrgos nigripes</name>
    <dbReference type="NCBI Taxonomy" id="182062"/>
    <lineage>
        <taxon>Eukaryota</taxon>
        <taxon>Fungi</taxon>
        <taxon>Dikarya</taxon>
        <taxon>Basidiomycota</taxon>
        <taxon>Agaricomycotina</taxon>
        <taxon>Agaricomycetes</taxon>
        <taxon>Agaricomycetidae</taxon>
        <taxon>Agaricales</taxon>
        <taxon>Marasmiineae</taxon>
        <taxon>Marasmiaceae</taxon>
        <taxon>Tetrapyrgos</taxon>
    </lineage>
</organism>
<dbReference type="Gene3D" id="3.30.40.10">
    <property type="entry name" value="Zinc/RING finger domain, C3HC4 (zinc finger)"/>
    <property type="match status" value="1"/>
</dbReference>
<comment type="caution">
    <text evidence="6">The sequence shown here is derived from an EMBL/GenBank/DDBJ whole genome shotgun (WGS) entry which is preliminary data.</text>
</comment>
<gene>
    <name evidence="6" type="ORF">D9758_012560</name>
</gene>
<dbReference type="SMART" id="SM00184">
    <property type="entry name" value="RING"/>
    <property type="match status" value="1"/>
</dbReference>
<dbReference type="GO" id="GO:0008270">
    <property type="term" value="F:zinc ion binding"/>
    <property type="evidence" value="ECO:0007669"/>
    <property type="project" value="UniProtKB-KW"/>
</dbReference>
<sequence length="440" mass="50866">MRKLVRRAEKTKGLDFREFDEFAQLLGRLVAVKERRSKLPLVRYLPCIPDLQPSEVNGPASSEWLSMFVHSDIPSVCIEDYNACCNICLEDFEEPALAPEFQVDDGMDDVEPEDDRTPKPLRKLICGHVLHEECLPMFQNNNYDKMFECPACRTQVWTSPHDPEQFSLLSDEFPRDANYYDTLPPWERIHQQLSDWAILLSTSQLDADLDSTTHGHQVSNRALHIWTSQTYGRYIHSKMTDSTRGVVDCLFVEWRMARMINTSLFKGDHSDAGSMLRMLSDALSLKGVPRLLVVLDKHFADQCHWVVHKFSLLDGALTTYHFFPKDRAFQASHPTELWWSAFRLAWPHAAIYSRFRNRIIPKVVRVLIQLTIDESVAVAGVYHNILMGLPAEDNVDIKRLRDVIGTEVKSLCQRCNSWASYLSTLFSDLYEIDERVERDR</sequence>
<dbReference type="InterPro" id="IPR001841">
    <property type="entry name" value="Znf_RING"/>
</dbReference>
<evidence type="ECO:0000256" key="2">
    <source>
        <dbReference type="ARBA" id="ARBA00022771"/>
    </source>
</evidence>
<dbReference type="Proteomes" id="UP000559256">
    <property type="component" value="Unassembled WGS sequence"/>
</dbReference>
<evidence type="ECO:0000313" key="6">
    <source>
        <dbReference type="EMBL" id="KAF5341522.1"/>
    </source>
</evidence>
<protein>
    <recommendedName>
        <fullName evidence="5">RING-type domain-containing protein</fullName>
    </recommendedName>
</protein>
<keyword evidence="1" id="KW-0479">Metal-binding</keyword>
<dbReference type="InterPro" id="IPR013083">
    <property type="entry name" value="Znf_RING/FYVE/PHD"/>
</dbReference>
<dbReference type="EMBL" id="JAACJM010000162">
    <property type="protein sequence ID" value="KAF5341522.1"/>
    <property type="molecule type" value="Genomic_DNA"/>
</dbReference>
<evidence type="ECO:0000256" key="3">
    <source>
        <dbReference type="ARBA" id="ARBA00022833"/>
    </source>
</evidence>
<evidence type="ECO:0000256" key="4">
    <source>
        <dbReference type="PROSITE-ProRule" id="PRU00175"/>
    </source>
</evidence>
<reference evidence="6 7" key="1">
    <citation type="journal article" date="2020" name="ISME J.">
        <title>Uncovering the hidden diversity of litter-decomposition mechanisms in mushroom-forming fungi.</title>
        <authorList>
            <person name="Floudas D."/>
            <person name="Bentzer J."/>
            <person name="Ahren D."/>
            <person name="Johansson T."/>
            <person name="Persson P."/>
            <person name="Tunlid A."/>
        </authorList>
    </citation>
    <scope>NUCLEOTIDE SEQUENCE [LARGE SCALE GENOMIC DNA]</scope>
    <source>
        <strain evidence="6 7">CBS 291.85</strain>
    </source>
</reference>